<comment type="function">
    <text evidence="1">Required for maximal bacterial cellulose synthesis.</text>
</comment>
<name>A0AAU9CDY1_9GAMM</name>
<dbReference type="Pfam" id="PF05420">
    <property type="entry name" value="BCSC_C"/>
    <property type="match status" value="1"/>
</dbReference>
<evidence type="ECO:0000256" key="3">
    <source>
        <dbReference type="ARBA" id="ARBA00022737"/>
    </source>
</evidence>
<protein>
    <submittedName>
        <fullName evidence="7">Cellulose synthase operon protein C</fullName>
    </submittedName>
</protein>
<dbReference type="GO" id="GO:0019867">
    <property type="term" value="C:outer membrane"/>
    <property type="evidence" value="ECO:0007669"/>
    <property type="project" value="InterPro"/>
</dbReference>
<dbReference type="Gene3D" id="1.25.40.10">
    <property type="entry name" value="Tetratricopeptide repeat domain"/>
    <property type="match status" value="2"/>
</dbReference>
<evidence type="ECO:0000313" key="7">
    <source>
        <dbReference type="EMBL" id="BCX82849.1"/>
    </source>
</evidence>
<dbReference type="GO" id="GO:0030244">
    <property type="term" value="P:cellulose biosynthetic process"/>
    <property type="evidence" value="ECO:0007669"/>
    <property type="project" value="InterPro"/>
</dbReference>
<dbReference type="InterPro" id="IPR008410">
    <property type="entry name" value="BCSC_C"/>
</dbReference>
<dbReference type="RefSeq" id="WP_317705237.1">
    <property type="nucleotide sequence ID" value="NZ_AP024714.1"/>
</dbReference>
<proteinExistence type="predicted"/>
<dbReference type="KEGG" id="mcau:MIT9_P2440"/>
<keyword evidence="4" id="KW-0802">TPR repeat</keyword>
<sequence>MKRWITLIVIMLPLSLPAQPSAPDERILWQLFQAHKLETLARVIKEWRHNYPSWQPPPQLLQEMGRLRQRQVWQRRHRRIAAAVKKQDWPGLLQLARRYPSLFSCRHPGHLETLALAYGKAGELQRSLDSYRRLLACPSVQPEDLLQRALWQLPPPVFGQLLHDARGKLNTATWKNLHYQNQRRRLLQLHHDKNQSRLLSETKEIAETIVARRDLDLIRLLGWAAYRQQDWQAAAFWFEQGLKLAPREEELAYGLSLTYRQLGDNKRLLELASRFGRESARIRHLTGDHLLLQAWQAYQNGDYSRSRHLVQHALPWLQQSDEARYLLGWIEMKTGNPQAALQYFQPLYQDHPDRADYAEAMIQAYLDSGLEPAHLRRSPVLDRIIRRRKAELYYARKRFLLARQTDPGAVPQLENIDSPGLETSALYRFKSGDKGLDRLEILMVPLFSGKYVHGSQRFGLSLGRIDLASGELNNVSRLAANATQAQQLQNDPPIHALQAAWLELSYRREGGFNPYLTLGHTPINDLITPRPTLRLGLQDHWRKLNWNVELYSQPVRLSLLSYTGWKALGKKWGRVLRSGIQTRNILNLGEHWSVYQNFDVAFLDGRRTKDNWAIQYTIAPGYNIRLAGFDYLTLGPYFDFQHYGNNQNHFRLGHGGYFSPQRFYGEGLQLNLQTQEGRRFLIEGRMALGIQHFYEATAPWFPIGCPFARCDGRYPSSRTTRFAPDLRVRMVGQVNPLVQLGGGVYARKSGDFREVGVGLFIRLLFEPRRAVFSSDLPALLFGAIE</sequence>
<keyword evidence="3" id="KW-0677">Repeat</keyword>
<gene>
    <name evidence="7" type="ORF">MIT9_P2440</name>
</gene>
<feature type="chain" id="PRO_5043381220" evidence="5">
    <location>
        <begin position="19"/>
        <end position="785"/>
    </location>
</feature>
<dbReference type="SUPFAM" id="SSF48452">
    <property type="entry name" value="TPR-like"/>
    <property type="match status" value="1"/>
</dbReference>
<feature type="signal peptide" evidence="5">
    <location>
        <begin position="1"/>
        <end position="18"/>
    </location>
</feature>
<reference evidence="8" key="1">
    <citation type="journal article" date="2024" name="Int. J. Syst. Evol. Microbiol.">
        <title>Methylomarinovum tepidoasis sp. nov., a moderately thermophilic methanotroph of the family Methylothermaceae isolated from a deep-sea hydrothermal field.</title>
        <authorList>
            <person name="Hirayama H."/>
            <person name="Takaki Y."/>
            <person name="Abe M."/>
            <person name="Miyazaki M."/>
            <person name="Uematsu K."/>
            <person name="Matsui Y."/>
            <person name="Takai K."/>
        </authorList>
    </citation>
    <scope>NUCLEOTIDE SEQUENCE [LARGE SCALE GENOMIC DNA]</scope>
    <source>
        <strain evidence="8">IT-9</strain>
    </source>
</reference>
<evidence type="ECO:0000259" key="6">
    <source>
        <dbReference type="Pfam" id="PF05420"/>
    </source>
</evidence>
<dbReference type="InterPro" id="IPR011990">
    <property type="entry name" value="TPR-like_helical_dom_sf"/>
</dbReference>
<evidence type="ECO:0000256" key="5">
    <source>
        <dbReference type="SAM" id="SignalP"/>
    </source>
</evidence>
<accession>A0AAU9CDY1</accession>
<keyword evidence="8" id="KW-1185">Reference proteome</keyword>
<evidence type="ECO:0000256" key="2">
    <source>
        <dbReference type="ARBA" id="ARBA00022729"/>
    </source>
</evidence>
<organism evidence="7 8">
    <name type="scientific">Methylomarinovum caldicuralii</name>
    <dbReference type="NCBI Taxonomy" id="438856"/>
    <lineage>
        <taxon>Bacteria</taxon>
        <taxon>Pseudomonadati</taxon>
        <taxon>Pseudomonadota</taxon>
        <taxon>Gammaproteobacteria</taxon>
        <taxon>Methylococcales</taxon>
        <taxon>Methylothermaceae</taxon>
        <taxon>Methylomarinovum</taxon>
    </lineage>
</organism>
<dbReference type="AlphaFoldDB" id="A0AAU9CDY1"/>
<evidence type="ECO:0000256" key="1">
    <source>
        <dbReference type="ARBA" id="ARBA00003476"/>
    </source>
</evidence>
<evidence type="ECO:0000313" key="8">
    <source>
        <dbReference type="Proteomes" id="UP001321825"/>
    </source>
</evidence>
<evidence type="ECO:0000256" key="4">
    <source>
        <dbReference type="ARBA" id="ARBA00022803"/>
    </source>
</evidence>
<feature type="domain" description="Cellulose synthase operon C C-terminal" evidence="6">
    <location>
        <begin position="451"/>
        <end position="765"/>
    </location>
</feature>
<dbReference type="EMBL" id="AP024714">
    <property type="protein sequence ID" value="BCX82849.1"/>
    <property type="molecule type" value="Genomic_DNA"/>
</dbReference>
<keyword evidence="2 5" id="KW-0732">Signal</keyword>
<dbReference type="Proteomes" id="UP001321825">
    <property type="component" value="Chromosome"/>
</dbReference>